<evidence type="ECO:0000259" key="1">
    <source>
        <dbReference type="Pfam" id="PF05699"/>
    </source>
</evidence>
<dbReference type="Pfam" id="PF05699">
    <property type="entry name" value="Dimer_Tnp_hAT"/>
    <property type="match status" value="1"/>
</dbReference>
<dbReference type="OrthoDB" id="3006782at2759"/>
<feature type="domain" description="HAT C-terminal dimerisation" evidence="1">
    <location>
        <begin position="1"/>
        <end position="47"/>
    </location>
</feature>
<accession>A0A0D0DNV9</accession>
<dbReference type="InParanoid" id="A0A0D0DNV9"/>
<dbReference type="AlphaFoldDB" id="A0A0D0DNV9"/>
<dbReference type="SUPFAM" id="SSF53098">
    <property type="entry name" value="Ribonuclease H-like"/>
    <property type="match status" value="1"/>
</dbReference>
<dbReference type="EMBL" id="KN824828">
    <property type="protein sequence ID" value="KIL00688.1"/>
    <property type="molecule type" value="Genomic_DNA"/>
</dbReference>
<dbReference type="HOGENOM" id="CLU_009123_11_0_1"/>
<sequence>MAIDYLSIPAMSIDVEHLFSHGHLILSHIHSHLSAQSTHALLCLGTWSKLRLIKDKDVAKVSSLPEIEGDDEVDLVDGWDCIGQVFV</sequence>
<protein>
    <recommendedName>
        <fullName evidence="1">HAT C-terminal dimerisation domain-containing protein</fullName>
    </recommendedName>
</protein>
<proteinExistence type="predicted"/>
<reference evidence="2 3" key="1">
    <citation type="submission" date="2014-04" db="EMBL/GenBank/DDBJ databases">
        <authorList>
            <consortium name="DOE Joint Genome Institute"/>
            <person name="Kuo A."/>
            <person name="Kohler A."/>
            <person name="Jargeat P."/>
            <person name="Nagy L.G."/>
            <person name="Floudas D."/>
            <person name="Copeland A."/>
            <person name="Barry K.W."/>
            <person name="Cichocki N."/>
            <person name="Veneault-Fourrey C."/>
            <person name="LaButti K."/>
            <person name="Lindquist E.A."/>
            <person name="Lipzen A."/>
            <person name="Lundell T."/>
            <person name="Morin E."/>
            <person name="Murat C."/>
            <person name="Sun H."/>
            <person name="Tunlid A."/>
            <person name="Henrissat B."/>
            <person name="Grigoriev I.V."/>
            <person name="Hibbett D.S."/>
            <person name="Martin F."/>
            <person name="Nordberg H.P."/>
            <person name="Cantor M.N."/>
            <person name="Hua S.X."/>
        </authorList>
    </citation>
    <scope>NUCLEOTIDE SEQUENCE [LARGE SCALE GENOMIC DNA]</scope>
    <source>
        <strain evidence="2 3">Ve08.2h10</strain>
    </source>
</reference>
<name>A0A0D0DNV9_9AGAM</name>
<gene>
    <name evidence="2" type="ORF">PAXRUDRAFT_129274</name>
</gene>
<dbReference type="InterPro" id="IPR012337">
    <property type="entry name" value="RNaseH-like_sf"/>
</dbReference>
<dbReference type="InterPro" id="IPR008906">
    <property type="entry name" value="HATC_C_dom"/>
</dbReference>
<reference evidence="3" key="2">
    <citation type="submission" date="2015-01" db="EMBL/GenBank/DDBJ databases">
        <title>Evolutionary Origins and Diversification of the Mycorrhizal Mutualists.</title>
        <authorList>
            <consortium name="DOE Joint Genome Institute"/>
            <consortium name="Mycorrhizal Genomics Consortium"/>
            <person name="Kohler A."/>
            <person name="Kuo A."/>
            <person name="Nagy L.G."/>
            <person name="Floudas D."/>
            <person name="Copeland A."/>
            <person name="Barry K.W."/>
            <person name="Cichocki N."/>
            <person name="Veneault-Fourrey C."/>
            <person name="LaButti K."/>
            <person name="Lindquist E.A."/>
            <person name="Lipzen A."/>
            <person name="Lundell T."/>
            <person name="Morin E."/>
            <person name="Murat C."/>
            <person name="Riley R."/>
            <person name="Ohm R."/>
            <person name="Sun H."/>
            <person name="Tunlid A."/>
            <person name="Henrissat B."/>
            <person name="Grigoriev I.V."/>
            <person name="Hibbett D.S."/>
            <person name="Martin F."/>
        </authorList>
    </citation>
    <scope>NUCLEOTIDE SEQUENCE [LARGE SCALE GENOMIC DNA]</scope>
    <source>
        <strain evidence="3">Ve08.2h10</strain>
    </source>
</reference>
<evidence type="ECO:0000313" key="2">
    <source>
        <dbReference type="EMBL" id="KIL00688.1"/>
    </source>
</evidence>
<dbReference type="Proteomes" id="UP000054538">
    <property type="component" value="Unassembled WGS sequence"/>
</dbReference>
<organism evidence="2 3">
    <name type="scientific">Paxillus rubicundulus Ve08.2h10</name>
    <dbReference type="NCBI Taxonomy" id="930991"/>
    <lineage>
        <taxon>Eukaryota</taxon>
        <taxon>Fungi</taxon>
        <taxon>Dikarya</taxon>
        <taxon>Basidiomycota</taxon>
        <taxon>Agaricomycotina</taxon>
        <taxon>Agaricomycetes</taxon>
        <taxon>Agaricomycetidae</taxon>
        <taxon>Boletales</taxon>
        <taxon>Paxilineae</taxon>
        <taxon>Paxillaceae</taxon>
        <taxon>Paxillus</taxon>
    </lineage>
</organism>
<keyword evidence="3" id="KW-1185">Reference proteome</keyword>
<evidence type="ECO:0000313" key="3">
    <source>
        <dbReference type="Proteomes" id="UP000054538"/>
    </source>
</evidence>
<dbReference type="GO" id="GO:0046983">
    <property type="term" value="F:protein dimerization activity"/>
    <property type="evidence" value="ECO:0007669"/>
    <property type="project" value="InterPro"/>
</dbReference>